<dbReference type="RefSeq" id="WP_003643594.1">
    <property type="nucleotide sequence ID" value="NZ_JAUDPS010000002.1"/>
</dbReference>
<sequence>MFRKNWDGQAVRNIAVYSNKLSPDTGQQLDLFSQPTQQIRHNQLNRVIDDIHQWLH</sequence>
<evidence type="ECO:0000313" key="1">
    <source>
        <dbReference type="EMBL" id="KZV02134.1"/>
    </source>
</evidence>
<dbReference type="AlphaFoldDB" id="A0AAW3RF09"/>
<accession>A0AAW3RF09</accession>
<organism evidence="1 2">
    <name type="scientific">Lactiplantibacillus plantarum</name>
    <name type="common">Lactobacillus plantarum</name>
    <dbReference type="NCBI Taxonomy" id="1590"/>
    <lineage>
        <taxon>Bacteria</taxon>
        <taxon>Bacillati</taxon>
        <taxon>Bacillota</taxon>
        <taxon>Bacilli</taxon>
        <taxon>Lactobacillales</taxon>
        <taxon>Lactobacillaceae</taxon>
        <taxon>Lactiplantibacillus</taxon>
    </lineage>
</organism>
<evidence type="ECO:0000313" key="2">
    <source>
        <dbReference type="Proteomes" id="UP000076872"/>
    </source>
</evidence>
<name>A0AAW3RF09_LACPN</name>
<gene>
    <name evidence="1" type="ORF">NAB2_2754</name>
</gene>
<protein>
    <submittedName>
        <fullName evidence="1">ImpB/MucB/SamB family protein</fullName>
    </submittedName>
</protein>
<dbReference type="Proteomes" id="UP000076872">
    <property type="component" value="Unassembled WGS sequence"/>
</dbReference>
<comment type="caution">
    <text evidence="1">The sequence shown here is derived from an EMBL/GenBank/DDBJ whole genome shotgun (WGS) entry which is preliminary data.</text>
</comment>
<dbReference type="EMBL" id="LUXO01000033">
    <property type="protein sequence ID" value="KZV02134.1"/>
    <property type="molecule type" value="Genomic_DNA"/>
</dbReference>
<proteinExistence type="predicted"/>
<reference evidence="1 2" key="1">
    <citation type="submission" date="2016-03" db="EMBL/GenBank/DDBJ databases">
        <title>Comparative genomics of 54 Lactobacillus plantarum strains reveals genomic uncoupling from niche constraints.</title>
        <authorList>
            <person name="Martino M.E."/>
        </authorList>
    </citation>
    <scope>NUCLEOTIDE SEQUENCE [LARGE SCALE GENOMIC DNA]</scope>
    <source>
        <strain evidence="1 2">NAB2</strain>
    </source>
</reference>